<dbReference type="InterPro" id="IPR001509">
    <property type="entry name" value="Epimerase_deHydtase"/>
</dbReference>
<dbReference type="Gene3D" id="3.40.50.720">
    <property type="entry name" value="NAD(P)-binding Rossmann-like Domain"/>
    <property type="match status" value="1"/>
</dbReference>
<proteinExistence type="inferred from homology"/>
<dbReference type="InterPro" id="IPR036291">
    <property type="entry name" value="NAD(P)-bd_dom_sf"/>
</dbReference>
<organism evidence="3 4">
    <name type="scientific">Halobellus rarus</name>
    <dbReference type="NCBI Taxonomy" id="1126237"/>
    <lineage>
        <taxon>Archaea</taxon>
        <taxon>Methanobacteriati</taxon>
        <taxon>Methanobacteriota</taxon>
        <taxon>Stenosarchaea group</taxon>
        <taxon>Halobacteria</taxon>
        <taxon>Halobacteriales</taxon>
        <taxon>Haloferacaceae</taxon>
        <taxon>Halobellus</taxon>
    </lineage>
</organism>
<dbReference type="AlphaFoldDB" id="A0ABD6CLG4"/>
<evidence type="ECO:0000313" key="4">
    <source>
        <dbReference type="Proteomes" id="UP001597085"/>
    </source>
</evidence>
<dbReference type="PANTHER" id="PTHR43000">
    <property type="entry name" value="DTDP-D-GLUCOSE 4,6-DEHYDRATASE-RELATED"/>
    <property type="match status" value="1"/>
</dbReference>
<dbReference type="Proteomes" id="UP001597085">
    <property type="component" value="Unassembled WGS sequence"/>
</dbReference>
<accession>A0ABD6CLG4</accession>
<dbReference type="Gene3D" id="3.90.25.10">
    <property type="entry name" value="UDP-galactose 4-epimerase, domain 1"/>
    <property type="match status" value="1"/>
</dbReference>
<dbReference type="Pfam" id="PF01370">
    <property type="entry name" value="Epimerase"/>
    <property type="match status" value="1"/>
</dbReference>
<gene>
    <name evidence="3" type="ORF">ACFSBX_03030</name>
</gene>
<keyword evidence="4" id="KW-1185">Reference proteome</keyword>
<dbReference type="SUPFAM" id="SSF51735">
    <property type="entry name" value="NAD(P)-binding Rossmann-fold domains"/>
    <property type="match status" value="1"/>
</dbReference>
<protein>
    <submittedName>
        <fullName evidence="3">NAD-dependent epimerase/dehydratase family protein</fullName>
    </submittedName>
</protein>
<evidence type="ECO:0000259" key="2">
    <source>
        <dbReference type="Pfam" id="PF01370"/>
    </source>
</evidence>
<reference evidence="3 4" key="1">
    <citation type="journal article" date="2019" name="Int. J. Syst. Evol. Microbiol.">
        <title>The Global Catalogue of Microorganisms (GCM) 10K type strain sequencing project: providing services to taxonomists for standard genome sequencing and annotation.</title>
        <authorList>
            <consortium name="The Broad Institute Genomics Platform"/>
            <consortium name="The Broad Institute Genome Sequencing Center for Infectious Disease"/>
            <person name="Wu L."/>
            <person name="Ma J."/>
        </authorList>
    </citation>
    <scope>NUCLEOTIDE SEQUENCE [LARGE SCALE GENOMIC DNA]</scope>
    <source>
        <strain evidence="3 4">CGMCC 1.12121</strain>
    </source>
</reference>
<feature type="domain" description="NAD-dependent epimerase/dehydratase" evidence="2">
    <location>
        <begin position="5"/>
        <end position="237"/>
    </location>
</feature>
<evidence type="ECO:0000313" key="3">
    <source>
        <dbReference type="EMBL" id="MFD1597930.1"/>
    </source>
</evidence>
<dbReference type="EMBL" id="JBHUDK010000002">
    <property type="protein sequence ID" value="MFD1597930.1"/>
    <property type="molecule type" value="Genomic_DNA"/>
</dbReference>
<comment type="caution">
    <text evidence="3">The sequence shown here is derived from an EMBL/GenBank/DDBJ whole genome shotgun (WGS) entry which is preliminary data.</text>
</comment>
<comment type="similarity">
    <text evidence="1">Belongs to the NAD(P)-dependent epimerase/dehydratase family.</text>
</comment>
<dbReference type="RefSeq" id="WP_256421267.1">
    <property type="nucleotide sequence ID" value="NZ_JANHDI010000007.1"/>
</dbReference>
<sequence>MGSKVYITGIAGFLGSHLADAFIEAGHEVAGNDNLCGGYESNVPDGAEFHRVDCTDLDELKSAMGDADIVYHTAARAHEGLSVFSPAQINESIYQATTCTLSAAADNGVDRFVYCSSMSRYGEQETPFTEAMEPKPQDPYAISKVASEELVALMSDVHGFDYVIAVPHNIIGPRQRFDDPFRNVASIFINRMLQGKQPVIYGDGEQKRCFSFVQDCVRPLKKLAHQDVVVGETINIGPDDNFITINTLAEVIADILKFDLDPIYMKDRPQEVKLANCSADKSRRLLGYETQYTLRDGLEEMVDYIQREGPREFDYDHLELEIVNDKTPETWTEQLI</sequence>
<evidence type="ECO:0000256" key="1">
    <source>
        <dbReference type="ARBA" id="ARBA00007637"/>
    </source>
</evidence>
<name>A0ABD6CLG4_9EURY</name>